<proteinExistence type="predicted"/>
<reference evidence="1" key="1">
    <citation type="journal article" date="2014" name="Nat. Commun.">
        <title>The tobacco genome sequence and its comparison with those of tomato and potato.</title>
        <authorList>
            <person name="Sierro N."/>
            <person name="Battey J.N."/>
            <person name="Ouadi S."/>
            <person name="Bakaher N."/>
            <person name="Bovet L."/>
            <person name="Willig A."/>
            <person name="Goepfert S."/>
            <person name="Peitsch M.C."/>
            <person name="Ivanov N.V."/>
        </authorList>
    </citation>
    <scope>NUCLEOTIDE SEQUENCE [LARGE SCALE GENOMIC DNA]</scope>
</reference>
<name>A0A1S4CUJ8_TOBAC</name>
<dbReference type="STRING" id="4097.A0A1S4CUJ8"/>
<gene>
    <name evidence="2" type="primary">LOC107822744</name>
</gene>
<protein>
    <submittedName>
        <fullName evidence="2">Uncharacterized protein</fullName>
    </submittedName>
</protein>
<dbReference type="RefSeq" id="XP_016504796.1">
    <property type="nucleotide sequence ID" value="XM_016649310.1"/>
</dbReference>
<evidence type="ECO:0000313" key="1">
    <source>
        <dbReference type="Proteomes" id="UP000790787"/>
    </source>
</evidence>
<evidence type="ECO:0000313" key="2">
    <source>
        <dbReference type="RefSeq" id="XP_016504796.1"/>
    </source>
</evidence>
<dbReference type="Proteomes" id="UP000790787">
    <property type="component" value="Chromosome 23"/>
</dbReference>
<dbReference type="KEGG" id="nta:107822744"/>
<keyword evidence="1" id="KW-1185">Reference proteome</keyword>
<organism evidence="1 2">
    <name type="scientific">Nicotiana tabacum</name>
    <name type="common">Common tobacco</name>
    <dbReference type="NCBI Taxonomy" id="4097"/>
    <lineage>
        <taxon>Eukaryota</taxon>
        <taxon>Viridiplantae</taxon>
        <taxon>Streptophyta</taxon>
        <taxon>Embryophyta</taxon>
        <taxon>Tracheophyta</taxon>
        <taxon>Spermatophyta</taxon>
        <taxon>Magnoliopsida</taxon>
        <taxon>eudicotyledons</taxon>
        <taxon>Gunneridae</taxon>
        <taxon>Pentapetalae</taxon>
        <taxon>asterids</taxon>
        <taxon>lamiids</taxon>
        <taxon>Solanales</taxon>
        <taxon>Solanaceae</taxon>
        <taxon>Nicotianoideae</taxon>
        <taxon>Nicotianeae</taxon>
        <taxon>Nicotiana</taxon>
    </lineage>
</organism>
<dbReference type="OrthoDB" id="1305614at2759"/>
<sequence>MWHEVDGFIDKIKGLWQSYTIGGSPDFILMQTLRRLKKDIQIGTGKPLANWKHKLLEDLALLKQVTENRITAWVEKEKSLQLKLNIQQMAKVEDISWRQKSRCMWLKEGDRNTKFFQKMKNSYRRNNSIDKLLIGEEISEDKDGIEAKILRFYQDLYTENEQWRPSTHFQNLASITVTQKVWLERIFEEEDCIGSN</sequence>
<dbReference type="AlphaFoldDB" id="A0A1S4CUJ8"/>
<accession>A0A1S4CUJ8</accession>
<dbReference type="PaxDb" id="4097-A0A1S4CUJ8"/>
<dbReference type="GeneID" id="107822744"/>
<reference evidence="2" key="2">
    <citation type="submission" date="2025-08" db="UniProtKB">
        <authorList>
            <consortium name="RefSeq"/>
        </authorList>
    </citation>
    <scope>IDENTIFICATION</scope>
</reference>